<evidence type="ECO:0000313" key="2">
    <source>
        <dbReference type="EMBL" id="OMJ15447.1"/>
    </source>
</evidence>
<feature type="non-terminal residue" evidence="2">
    <location>
        <position position="186"/>
    </location>
</feature>
<dbReference type="AlphaFoldDB" id="A0A1R1XLD7"/>
<evidence type="ECO:0000313" key="3">
    <source>
        <dbReference type="Proteomes" id="UP000187283"/>
    </source>
</evidence>
<gene>
    <name evidence="2" type="ORF">AYI70_g7263</name>
</gene>
<reference evidence="2 3" key="1">
    <citation type="submission" date="2017-01" db="EMBL/GenBank/DDBJ databases">
        <authorList>
            <person name="Mah S.A."/>
            <person name="Swanson W.J."/>
            <person name="Moy G.W."/>
            <person name="Vacquier V.D."/>
        </authorList>
    </citation>
    <scope>NUCLEOTIDE SEQUENCE [LARGE SCALE GENOMIC DNA]</scope>
    <source>
        <strain evidence="2 3">GSMNP</strain>
    </source>
</reference>
<proteinExistence type="predicted"/>
<comment type="caution">
    <text evidence="2">The sequence shown here is derived from an EMBL/GenBank/DDBJ whole genome shotgun (WGS) entry which is preliminary data.</text>
</comment>
<organism evidence="2 3">
    <name type="scientific">Smittium culicis</name>
    <dbReference type="NCBI Taxonomy" id="133412"/>
    <lineage>
        <taxon>Eukaryota</taxon>
        <taxon>Fungi</taxon>
        <taxon>Fungi incertae sedis</taxon>
        <taxon>Zoopagomycota</taxon>
        <taxon>Kickxellomycotina</taxon>
        <taxon>Harpellomycetes</taxon>
        <taxon>Harpellales</taxon>
        <taxon>Legeriomycetaceae</taxon>
        <taxon>Smittium</taxon>
    </lineage>
</organism>
<dbReference type="Proteomes" id="UP000187283">
    <property type="component" value="Unassembled WGS sequence"/>
</dbReference>
<protein>
    <submittedName>
        <fullName evidence="2">Uncharacterized protein</fullName>
    </submittedName>
</protein>
<feature type="region of interest" description="Disordered" evidence="1">
    <location>
        <begin position="121"/>
        <end position="186"/>
    </location>
</feature>
<dbReference type="EMBL" id="LSSN01002675">
    <property type="protein sequence ID" value="OMJ15447.1"/>
    <property type="molecule type" value="Genomic_DNA"/>
</dbReference>
<keyword evidence="3" id="KW-1185">Reference proteome</keyword>
<sequence>MDQSPSSDEMFIINKIVEAEINNPAVVEIVLNIWRDKSAFEGPVIAKLKSATINPSNALANLPLIALKVSSSSNDLNFSSELPRKNIEESKNSDSTNNEINPKAMIAVDVINADSVSLIPEKNNQNSTAPQQSQTHTQKELDTHQRPPFIQYHHPNHLPHSLPHPPPPPHPIPPPPPPPPLPPPPP</sequence>
<accession>A0A1R1XLD7</accession>
<feature type="compositionally biased region" description="Polar residues" evidence="1">
    <location>
        <begin position="122"/>
        <end position="136"/>
    </location>
</feature>
<evidence type="ECO:0000256" key="1">
    <source>
        <dbReference type="SAM" id="MobiDB-lite"/>
    </source>
</evidence>
<name>A0A1R1XLD7_9FUNG</name>
<feature type="compositionally biased region" description="Pro residues" evidence="1">
    <location>
        <begin position="162"/>
        <end position="186"/>
    </location>
</feature>